<dbReference type="VEuPathDB" id="VectorBase:GPPI044526"/>
<dbReference type="EnsemblMetazoa" id="GPPI044526-RA">
    <property type="protein sequence ID" value="GPPI044526-PA"/>
    <property type="gene ID" value="GPPI044526"/>
</dbReference>
<reference evidence="2" key="1">
    <citation type="submission" date="2015-01" db="EMBL/GenBank/DDBJ databases">
        <authorList>
            <person name="Aksoy S."/>
            <person name="Warren W."/>
            <person name="Wilson R.K."/>
        </authorList>
    </citation>
    <scope>NUCLEOTIDE SEQUENCE [LARGE SCALE GENOMIC DNA]</scope>
    <source>
        <strain evidence="2">IAEA</strain>
    </source>
</reference>
<organism evidence="1 2">
    <name type="scientific">Glossina palpalis gambiensis</name>
    <dbReference type="NCBI Taxonomy" id="67801"/>
    <lineage>
        <taxon>Eukaryota</taxon>
        <taxon>Metazoa</taxon>
        <taxon>Ecdysozoa</taxon>
        <taxon>Arthropoda</taxon>
        <taxon>Hexapoda</taxon>
        <taxon>Insecta</taxon>
        <taxon>Pterygota</taxon>
        <taxon>Neoptera</taxon>
        <taxon>Endopterygota</taxon>
        <taxon>Diptera</taxon>
        <taxon>Brachycera</taxon>
        <taxon>Muscomorpha</taxon>
        <taxon>Hippoboscoidea</taxon>
        <taxon>Glossinidae</taxon>
        <taxon>Glossina</taxon>
    </lineage>
</organism>
<protein>
    <submittedName>
        <fullName evidence="1">Uncharacterized protein</fullName>
    </submittedName>
</protein>
<keyword evidence="2" id="KW-1185">Reference proteome</keyword>
<dbReference type="AlphaFoldDB" id="A0A1B0BYT5"/>
<evidence type="ECO:0000313" key="1">
    <source>
        <dbReference type="EnsemblMetazoa" id="GPPI044526-PA"/>
    </source>
</evidence>
<evidence type="ECO:0000313" key="2">
    <source>
        <dbReference type="Proteomes" id="UP000092460"/>
    </source>
</evidence>
<sequence length="87" mass="10116">MMILREYSNRIRFLMLSERIPFPSRNVSIISDSKAKFRHAKQEDFKLTPEAIKKEWTGTTVVTRVNKVLRNQKSIVIKLQVAAVPCL</sequence>
<name>A0A1B0BYT5_9MUSC</name>
<dbReference type="EMBL" id="JXJN01022804">
    <property type="status" value="NOT_ANNOTATED_CDS"/>
    <property type="molecule type" value="Genomic_DNA"/>
</dbReference>
<accession>A0A1B0BYT5</accession>
<dbReference type="Proteomes" id="UP000092460">
    <property type="component" value="Unassembled WGS sequence"/>
</dbReference>
<proteinExistence type="predicted"/>
<reference evidence="1" key="2">
    <citation type="submission" date="2020-05" db="UniProtKB">
        <authorList>
            <consortium name="EnsemblMetazoa"/>
        </authorList>
    </citation>
    <scope>IDENTIFICATION</scope>
    <source>
        <strain evidence="1">IAEA</strain>
    </source>
</reference>